<feature type="binding site" evidence="8">
    <location>
        <position position="269"/>
    </location>
    <ligand>
        <name>Zn(2+)</name>
        <dbReference type="ChEBI" id="CHEBI:29105"/>
    </ligand>
</feature>
<dbReference type="Pfam" id="PF02574">
    <property type="entry name" value="S-methyl_trans"/>
    <property type="match status" value="1"/>
</dbReference>
<dbReference type="InterPro" id="IPR029041">
    <property type="entry name" value="FAD-linked_oxidoreductase-like"/>
</dbReference>
<dbReference type="EC" id="1.5.1.20" evidence="10"/>
<sequence length="623" mass="69206">MRTSILNELKKRILIGDGAMGTLLYSYGIDRCFEEMNLSHADDIRHVHEAYINAGADLIQTNSYGANAIKLARYGLEKEVRSINTAAVQLARSAARPETFVVGTIGGIRGLRQQPSSLSEITDSFREQAETLLDGGVDGLLLETYYDFDELRHVLKIARKMTDRPIITHVSMQEPGVLLNGLPFASALSELENLGADIVGTNCRLGPFHMVQALSGIPLPKHAFLSAYPNGSLPDYRDGKLYYETKPEYFKKYAVKFRNEGVRLLGGCCGTTPVQIAAFRQGISELEPLVTKSVTEPVESIQITVRENDLETPLYKKAISGRSVFVEYDTPRNLKTDKFFKGVRALQDAGADAITMADNSLASPRISNSAIGRLIIEHFTIPPLIHLTCRDRNLIGLQSHLMGLDILGLHDLLIVTGDPTKIGDFPGATSVYDLSSMQLIELVKKFNRGISYSGKSLRHPTHFRVAAAFNPNVRNLDRAVQRLKRKIDCGADYFISQPVFDKKRIVEISQTLSGVSAPVYLGIMPLTSSRNAEFLHNEVPGIQLTDEVRQRMALAAEQGKAQERQTGLAIAKELIDTAMQYFRGIYLITPLSRYSMSVELIQYVKEKERILPDLARLHSHSAR</sequence>
<accession>A0AAU8IG85</accession>
<comment type="pathway">
    <text evidence="2">One-carbon metabolism; tetrahydrofolate interconversion.</text>
</comment>
<evidence type="ECO:0000256" key="2">
    <source>
        <dbReference type="ARBA" id="ARBA00004777"/>
    </source>
</evidence>
<evidence type="ECO:0000256" key="3">
    <source>
        <dbReference type="ARBA" id="ARBA00022603"/>
    </source>
</evidence>
<dbReference type="InterPro" id="IPR003171">
    <property type="entry name" value="Mehydrof_redctse-like"/>
</dbReference>
<evidence type="ECO:0000256" key="5">
    <source>
        <dbReference type="ARBA" id="ARBA00022679"/>
    </source>
</evidence>
<dbReference type="GO" id="GO:0008168">
    <property type="term" value="F:methyltransferase activity"/>
    <property type="evidence" value="ECO:0007669"/>
    <property type="project" value="UniProtKB-UniRule"/>
</dbReference>
<dbReference type="NCBIfam" id="NF006396">
    <property type="entry name" value="PRK08645.1"/>
    <property type="match status" value="1"/>
</dbReference>
<dbReference type="SUPFAM" id="SSF51730">
    <property type="entry name" value="FAD-linked oxidoreductase"/>
    <property type="match status" value="1"/>
</dbReference>
<dbReference type="InterPro" id="IPR003726">
    <property type="entry name" value="HCY_dom"/>
</dbReference>
<feature type="domain" description="Hcy-binding" evidence="9">
    <location>
        <begin position="2"/>
        <end position="283"/>
    </location>
</feature>
<dbReference type="GO" id="GO:0032259">
    <property type="term" value="P:methylation"/>
    <property type="evidence" value="ECO:0007669"/>
    <property type="project" value="UniProtKB-KW"/>
</dbReference>
<feature type="binding site" evidence="8">
    <location>
        <position position="268"/>
    </location>
    <ligand>
        <name>Zn(2+)</name>
        <dbReference type="ChEBI" id="CHEBI:29105"/>
    </ligand>
</feature>
<dbReference type="InterPro" id="IPR036589">
    <property type="entry name" value="HCY_dom_sf"/>
</dbReference>
<keyword evidence="5 8" id="KW-0808">Transferase</keyword>
<comment type="cofactor">
    <cofactor evidence="1">
        <name>FAD</name>
        <dbReference type="ChEBI" id="CHEBI:57692"/>
    </cofactor>
</comment>
<keyword evidence="7 10" id="KW-0560">Oxidoreductase</keyword>
<dbReference type="GO" id="GO:0006555">
    <property type="term" value="P:methionine metabolic process"/>
    <property type="evidence" value="ECO:0007669"/>
    <property type="project" value="InterPro"/>
</dbReference>
<dbReference type="SUPFAM" id="SSF82282">
    <property type="entry name" value="Homocysteine S-methyltransferase"/>
    <property type="match status" value="1"/>
</dbReference>
<dbReference type="CDD" id="cd00537">
    <property type="entry name" value="MTHFR"/>
    <property type="match status" value="1"/>
</dbReference>
<gene>
    <name evidence="10" type="ORF">ABNN70_01565</name>
</gene>
<dbReference type="Pfam" id="PF02219">
    <property type="entry name" value="MTHFR"/>
    <property type="match status" value="1"/>
</dbReference>
<keyword evidence="3 8" id="KW-0489">Methyltransferase</keyword>
<keyword evidence="6" id="KW-0274">FAD</keyword>
<evidence type="ECO:0000313" key="10">
    <source>
        <dbReference type="EMBL" id="XCJ17252.1"/>
    </source>
</evidence>
<keyword evidence="8" id="KW-0862">Zinc</keyword>
<dbReference type="PROSITE" id="PS50970">
    <property type="entry name" value="HCY"/>
    <property type="match status" value="1"/>
</dbReference>
<keyword evidence="4" id="KW-0285">Flavoprotein</keyword>
<dbReference type="EC" id="2.1.1.10" evidence="10"/>
<evidence type="ECO:0000256" key="4">
    <source>
        <dbReference type="ARBA" id="ARBA00022630"/>
    </source>
</evidence>
<dbReference type="PANTHER" id="PTHR11103">
    <property type="entry name" value="SLR1189 PROTEIN"/>
    <property type="match status" value="1"/>
</dbReference>
<evidence type="ECO:0000259" key="9">
    <source>
        <dbReference type="PROSITE" id="PS50970"/>
    </source>
</evidence>
<protein>
    <submittedName>
        <fullName evidence="10">Bifunctional homocysteine S-methyltransferase/methylenetetrahydrofolate reductase</fullName>
        <ecNumber evidence="10">1.5.1.20</ecNumber>
        <ecNumber evidence="10">2.1.1.10</ecNumber>
    </submittedName>
</protein>
<evidence type="ECO:0000256" key="1">
    <source>
        <dbReference type="ARBA" id="ARBA00001974"/>
    </source>
</evidence>
<dbReference type="PANTHER" id="PTHR11103:SF18">
    <property type="entry name" value="SLR1189 PROTEIN"/>
    <property type="match status" value="1"/>
</dbReference>
<keyword evidence="8" id="KW-0479">Metal-binding</keyword>
<dbReference type="GO" id="GO:0004489">
    <property type="term" value="F:methylenetetrahydrofolate reductase [NAD(P)H] activity"/>
    <property type="evidence" value="ECO:0007669"/>
    <property type="project" value="UniProtKB-EC"/>
</dbReference>
<organism evidence="10">
    <name type="scientific">Sporolactobacillus sp. Y61</name>
    <dbReference type="NCBI Taxonomy" id="3160863"/>
    <lineage>
        <taxon>Bacteria</taxon>
        <taxon>Bacillati</taxon>
        <taxon>Bacillota</taxon>
        <taxon>Bacilli</taxon>
        <taxon>Bacillales</taxon>
        <taxon>Sporolactobacillaceae</taxon>
        <taxon>Sporolactobacillus</taxon>
    </lineage>
</organism>
<dbReference type="Gene3D" id="3.20.20.330">
    <property type="entry name" value="Homocysteine-binding-like domain"/>
    <property type="match status" value="1"/>
</dbReference>
<dbReference type="AlphaFoldDB" id="A0AAU8IG85"/>
<proteinExistence type="predicted"/>
<feature type="binding site" evidence="8">
    <location>
        <position position="203"/>
    </location>
    <ligand>
        <name>Zn(2+)</name>
        <dbReference type="ChEBI" id="CHEBI:29105"/>
    </ligand>
</feature>
<dbReference type="Gene3D" id="3.20.20.220">
    <property type="match status" value="1"/>
</dbReference>
<name>A0AAU8IG85_9BACL</name>
<dbReference type="GO" id="GO:0046872">
    <property type="term" value="F:metal ion binding"/>
    <property type="evidence" value="ECO:0007669"/>
    <property type="project" value="UniProtKB-KW"/>
</dbReference>
<evidence type="ECO:0000256" key="7">
    <source>
        <dbReference type="ARBA" id="ARBA00023002"/>
    </source>
</evidence>
<dbReference type="RefSeq" id="WP_353948532.1">
    <property type="nucleotide sequence ID" value="NZ_CP159510.1"/>
</dbReference>
<dbReference type="EMBL" id="CP159510">
    <property type="protein sequence ID" value="XCJ17252.1"/>
    <property type="molecule type" value="Genomic_DNA"/>
</dbReference>
<comment type="cofactor">
    <cofactor evidence="8">
        <name>Zn(2+)</name>
        <dbReference type="ChEBI" id="CHEBI:29105"/>
    </cofactor>
</comment>
<evidence type="ECO:0000256" key="8">
    <source>
        <dbReference type="PROSITE-ProRule" id="PRU00333"/>
    </source>
</evidence>
<evidence type="ECO:0000256" key="6">
    <source>
        <dbReference type="ARBA" id="ARBA00022827"/>
    </source>
</evidence>
<reference evidence="10" key="1">
    <citation type="submission" date="2024-06" db="EMBL/GenBank/DDBJ databases">
        <authorList>
            <person name="Fan A."/>
            <person name="Zhang F.Y."/>
            <person name="Zhang L."/>
        </authorList>
    </citation>
    <scope>NUCLEOTIDE SEQUENCE</scope>
    <source>
        <strain evidence="10">Y61</strain>
    </source>
</reference>